<dbReference type="GO" id="GO:0005829">
    <property type="term" value="C:cytosol"/>
    <property type="evidence" value="ECO:0007669"/>
    <property type="project" value="TreeGrafter"/>
</dbReference>
<keyword evidence="14" id="KW-1185">Reference proteome</keyword>
<reference evidence="13" key="2">
    <citation type="submission" date="2025-09" db="UniProtKB">
        <authorList>
            <consortium name="Ensembl"/>
        </authorList>
    </citation>
    <scope>IDENTIFICATION</scope>
</reference>
<evidence type="ECO:0000256" key="10">
    <source>
        <dbReference type="ARBA" id="ARBA00038796"/>
    </source>
</evidence>
<comment type="subunit">
    <text evidence="10">Homooligomer. Interacts with PNPLA2; prevents interaction of PNPLA2 with ABHD5. Interacts with ABHD5; targets ABHD5 to lipid droplets and promotes interaction of ABHD5 with PNPLA2. Interacts with LIPE.</text>
</comment>
<dbReference type="InterPro" id="IPR004279">
    <property type="entry name" value="Perilipin"/>
</dbReference>
<evidence type="ECO:0000256" key="7">
    <source>
        <dbReference type="ARBA" id="ARBA00022677"/>
    </source>
</evidence>
<dbReference type="Proteomes" id="UP000694388">
    <property type="component" value="Unplaced"/>
</dbReference>
<evidence type="ECO:0000256" key="4">
    <source>
        <dbReference type="ARBA" id="ARBA00006311"/>
    </source>
</evidence>
<evidence type="ECO:0000256" key="5">
    <source>
        <dbReference type="ARBA" id="ARBA00022490"/>
    </source>
</evidence>
<organism evidence="13 14">
    <name type="scientific">Eptatretus burgeri</name>
    <name type="common">Inshore hagfish</name>
    <dbReference type="NCBI Taxonomy" id="7764"/>
    <lineage>
        <taxon>Eukaryota</taxon>
        <taxon>Metazoa</taxon>
        <taxon>Chordata</taxon>
        <taxon>Craniata</taxon>
        <taxon>Vertebrata</taxon>
        <taxon>Cyclostomata</taxon>
        <taxon>Myxini</taxon>
        <taxon>Myxiniformes</taxon>
        <taxon>Myxinidae</taxon>
        <taxon>Eptatretinae</taxon>
        <taxon>Eptatretus</taxon>
    </lineage>
</organism>
<evidence type="ECO:0000256" key="2">
    <source>
        <dbReference type="ARBA" id="ARBA00004496"/>
    </source>
</evidence>
<comment type="similarity">
    <text evidence="4">Belongs to the perilipin family.</text>
</comment>
<keyword evidence="7" id="KW-0551">Lipid droplet</keyword>
<sequence length="87" mass="9125">MFHYVHGGVSALQAGGDAPNSVVQRLIGLPLLSSAYGELVAVYLNGKEARPILRSLCNVAEQSISGMTAIAATGSRPFTRLLQPQST</sequence>
<accession>A0A8C4NET8</accession>
<evidence type="ECO:0000256" key="3">
    <source>
        <dbReference type="ARBA" id="ARBA00004502"/>
    </source>
</evidence>
<keyword evidence="6" id="KW-0597">Phosphoprotein</keyword>
<dbReference type="GO" id="GO:0005811">
    <property type="term" value="C:lipid droplet"/>
    <property type="evidence" value="ECO:0007669"/>
    <property type="project" value="UniProtKB-SubCell"/>
</dbReference>
<keyword evidence="5" id="KW-0963">Cytoplasm</keyword>
<comment type="function">
    <text evidence="9">Lipid droplet-associated protein that maintains the balance between lipogenesis and lipolysis and also regulates fatty acid oxidation in oxidative tissues. Recruits mitochondria to the surface of lipid droplets and is involved in lipid droplet homeostasis by regulating both the storage of fatty acids in the form of triglycerides and the release of fatty acids for mitochondrial fatty acid oxidation. In lipid droplet triacylglycerol hydrolysis, plays a role as a scaffolding protein for three major key lipolytic players: ABHD5, PNPLA2 and LIPE. Reduces the triacylglycerol hydrolase activity of PNPLA2 by recruiting and sequestering PNPLA2 to lipid droplets. Phosphorylation by PKA enables lipolysis probably by promoting release of ABHD5 from the perilipin scaffold and by facilitating interaction of ABHD5 with PNPLA2. Also increases lipolysis through interaction with LIPE and upon PKA-mediated phosphorylation of LIPE.</text>
</comment>
<dbReference type="Pfam" id="PF03036">
    <property type="entry name" value="Perilipin"/>
    <property type="match status" value="1"/>
</dbReference>
<dbReference type="PANTHER" id="PTHR14024">
    <property type="entry name" value="PERILIPIN"/>
    <property type="match status" value="1"/>
</dbReference>
<dbReference type="GO" id="GO:0005739">
    <property type="term" value="C:mitochondrion"/>
    <property type="evidence" value="ECO:0007669"/>
    <property type="project" value="UniProtKB-SubCell"/>
</dbReference>
<evidence type="ECO:0000256" key="12">
    <source>
        <dbReference type="ARBA" id="ARBA00041242"/>
    </source>
</evidence>
<dbReference type="OMA" id="CEAYEKG"/>
<dbReference type="AlphaFoldDB" id="A0A8C4NET8"/>
<evidence type="ECO:0000256" key="9">
    <source>
        <dbReference type="ARBA" id="ARBA00037149"/>
    </source>
</evidence>
<dbReference type="Ensembl" id="ENSEBUT00000006016.1">
    <property type="protein sequence ID" value="ENSEBUP00000005576.1"/>
    <property type="gene ID" value="ENSEBUG00000003783.1"/>
</dbReference>
<name>A0A8C4NET8_EPTBU</name>
<evidence type="ECO:0000256" key="8">
    <source>
        <dbReference type="ARBA" id="ARBA00023128"/>
    </source>
</evidence>
<reference evidence="13" key="1">
    <citation type="submission" date="2025-08" db="UniProtKB">
        <authorList>
            <consortium name="Ensembl"/>
        </authorList>
    </citation>
    <scope>IDENTIFICATION</scope>
</reference>
<proteinExistence type="inferred from homology"/>
<comment type="subcellular location">
    <subcellularLocation>
        <location evidence="2">Cytoplasm</location>
    </subcellularLocation>
    <subcellularLocation>
        <location evidence="3">Lipid droplet</location>
    </subcellularLocation>
    <subcellularLocation>
        <location evidence="1">Mitochondrion</location>
    </subcellularLocation>
</comment>
<dbReference type="GO" id="GO:0010890">
    <property type="term" value="P:positive regulation of triglyceride storage"/>
    <property type="evidence" value="ECO:0007669"/>
    <property type="project" value="TreeGrafter"/>
</dbReference>
<dbReference type="GO" id="GO:0019915">
    <property type="term" value="P:lipid storage"/>
    <property type="evidence" value="ECO:0007669"/>
    <property type="project" value="TreeGrafter"/>
</dbReference>
<protein>
    <recommendedName>
        <fullName evidence="11">Perilipin-5</fullName>
    </recommendedName>
    <alternativeName>
        <fullName evidence="12">Lipid storage droplet protein 5</fullName>
    </alternativeName>
</protein>
<evidence type="ECO:0000313" key="14">
    <source>
        <dbReference type="Proteomes" id="UP000694388"/>
    </source>
</evidence>
<evidence type="ECO:0000313" key="13">
    <source>
        <dbReference type="Ensembl" id="ENSEBUP00000005576.1"/>
    </source>
</evidence>
<evidence type="ECO:0000256" key="1">
    <source>
        <dbReference type="ARBA" id="ARBA00004173"/>
    </source>
</evidence>
<dbReference type="PANTHER" id="PTHR14024:SF9">
    <property type="entry name" value="PERILIPIN-5"/>
    <property type="match status" value="1"/>
</dbReference>
<evidence type="ECO:0000256" key="11">
    <source>
        <dbReference type="ARBA" id="ARBA00039212"/>
    </source>
</evidence>
<keyword evidence="8" id="KW-0496">Mitochondrion</keyword>
<evidence type="ECO:0000256" key="6">
    <source>
        <dbReference type="ARBA" id="ARBA00022553"/>
    </source>
</evidence>